<evidence type="ECO:0000313" key="3">
    <source>
        <dbReference type="Proteomes" id="UP001281003"/>
    </source>
</evidence>
<feature type="compositionally biased region" description="Acidic residues" evidence="1">
    <location>
        <begin position="378"/>
        <end position="393"/>
    </location>
</feature>
<protein>
    <submittedName>
        <fullName evidence="2">Uncharacterized protein</fullName>
    </submittedName>
</protein>
<reference evidence="2" key="2">
    <citation type="submission" date="2023-07" db="EMBL/GenBank/DDBJ databases">
        <authorList>
            <consortium name="Lawrence Berkeley National Laboratory"/>
            <person name="Haridas S."/>
            <person name="Hensen N."/>
            <person name="Bonometti L."/>
            <person name="Westerberg I."/>
            <person name="Brannstrom I.O."/>
            <person name="Guillou S."/>
            <person name="Cros-Aarteil S."/>
            <person name="Calhoun S."/>
            <person name="Kuo A."/>
            <person name="Mondo S."/>
            <person name="Pangilinan J."/>
            <person name="Riley R."/>
            <person name="LaButti K."/>
            <person name="Andreopoulos B."/>
            <person name="Lipzen A."/>
            <person name="Chen C."/>
            <person name="Yanf M."/>
            <person name="Daum C."/>
            <person name="Ng V."/>
            <person name="Clum A."/>
            <person name="Steindorff A."/>
            <person name="Ohm R."/>
            <person name="Martin F."/>
            <person name="Silar P."/>
            <person name="Natvig D."/>
            <person name="Lalanne C."/>
            <person name="Gautier V."/>
            <person name="Ament-velasquez S.L."/>
            <person name="Kruys A."/>
            <person name="Hutchinson M.I."/>
            <person name="Powell A.J."/>
            <person name="Barry K."/>
            <person name="Miller A.N."/>
            <person name="Grigoriev I.V."/>
            <person name="Debuchy R."/>
            <person name="Gladieux P."/>
            <person name="Thoren M.H."/>
            <person name="Johannesson H."/>
        </authorList>
    </citation>
    <scope>NUCLEOTIDE SEQUENCE</scope>
    <source>
        <strain evidence="2">FGSC 1904</strain>
    </source>
</reference>
<organism evidence="2 3">
    <name type="scientific">Sordaria brevicollis</name>
    <dbReference type="NCBI Taxonomy" id="83679"/>
    <lineage>
        <taxon>Eukaryota</taxon>
        <taxon>Fungi</taxon>
        <taxon>Dikarya</taxon>
        <taxon>Ascomycota</taxon>
        <taxon>Pezizomycotina</taxon>
        <taxon>Sordariomycetes</taxon>
        <taxon>Sordariomycetidae</taxon>
        <taxon>Sordariales</taxon>
        <taxon>Sordariaceae</taxon>
        <taxon>Sordaria</taxon>
    </lineage>
</organism>
<name>A0AAE0UEF4_SORBR</name>
<feature type="region of interest" description="Disordered" evidence="1">
    <location>
        <begin position="349"/>
        <end position="408"/>
    </location>
</feature>
<evidence type="ECO:0000256" key="1">
    <source>
        <dbReference type="SAM" id="MobiDB-lite"/>
    </source>
</evidence>
<keyword evidence="3" id="KW-1185">Reference proteome</keyword>
<proteinExistence type="predicted"/>
<sequence length="408" mass="47350">MPLDPLQPPFVPTSQTYMAQERTWTQEENPQKKNNNKRNNRIAVTESQQEVEDLVTVALDLTWDTCFDGTQVIFKEPETLTVFREELHLDPFEEDFVRFMADSKRQNLVPALKLRDIKALEADKLFMKISPMDCRLKREQDPKMQRNFKFYKHILHAPKSSDKLSVCIPSHPWPQMAQPLTCLHCNLTSDYFNIYQLQLSTYILFLRPPTSRVKILHNQDLCAYHDYYLHTGQSLGYHELVMLDIFHKQGILFGNERGRTPDRALSPDKPEDKYGEQSHLRYFIDRLREEVLEGRGHLVTTEEDLKVGTFLKEGKSRSKDVFAGTPLGNEELECIVSFRNGTSTILKSRRETTEDEERVKRLGVIGDRRPVVRKSEETEQDDEDDEDNEDDMGEVGPPTQGASLIDTE</sequence>
<reference evidence="2" key="1">
    <citation type="journal article" date="2023" name="Mol. Phylogenet. Evol.">
        <title>Genome-scale phylogeny and comparative genomics of the fungal order Sordariales.</title>
        <authorList>
            <person name="Hensen N."/>
            <person name="Bonometti L."/>
            <person name="Westerberg I."/>
            <person name="Brannstrom I.O."/>
            <person name="Guillou S."/>
            <person name="Cros-Aarteil S."/>
            <person name="Calhoun S."/>
            <person name="Haridas S."/>
            <person name="Kuo A."/>
            <person name="Mondo S."/>
            <person name="Pangilinan J."/>
            <person name="Riley R."/>
            <person name="LaButti K."/>
            <person name="Andreopoulos B."/>
            <person name="Lipzen A."/>
            <person name="Chen C."/>
            <person name="Yan M."/>
            <person name="Daum C."/>
            <person name="Ng V."/>
            <person name="Clum A."/>
            <person name="Steindorff A."/>
            <person name="Ohm R.A."/>
            <person name="Martin F."/>
            <person name="Silar P."/>
            <person name="Natvig D.O."/>
            <person name="Lalanne C."/>
            <person name="Gautier V."/>
            <person name="Ament-Velasquez S.L."/>
            <person name="Kruys A."/>
            <person name="Hutchinson M.I."/>
            <person name="Powell A.J."/>
            <person name="Barry K."/>
            <person name="Miller A.N."/>
            <person name="Grigoriev I.V."/>
            <person name="Debuchy R."/>
            <person name="Gladieux P."/>
            <person name="Hiltunen Thoren M."/>
            <person name="Johannesson H."/>
        </authorList>
    </citation>
    <scope>NUCLEOTIDE SEQUENCE</scope>
    <source>
        <strain evidence="2">FGSC 1904</strain>
    </source>
</reference>
<accession>A0AAE0UEF4</accession>
<dbReference type="Proteomes" id="UP001281003">
    <property type="component" value="Unassembled WGS sequence"/>
</dbReference>
<dbReference type="AlphaFoldDB" id="A0AAE0UEF4"/>
<feature type="compositionally biased region" description="Basic and acidic residues" evidence="1">
    <location>
        <begin position="349"/>
        <end position="377"/>
    </location>
</feature>
<dbReference type="EMBL" id="JAUTDP010000003">
    <property type="protein sequence ID" value="KAK3401196.1"/>
    <property type="molecule type" value="Genomic_DNA"/>
</dbReference>
<gene>
    <name evidence="2" type="ORF">B0T20DRAFT_505452</name>
</gene>
<evidence type="ECO:0000313" key="2">
    <source>
        <dbReference type="EMBL" id="KAK3401196.1"/>
    </source>
</evidence>
<comment type="caution">
    <text evidence="2">The sequence shown here is derived from an EMBL/GenBank/DDBJ whole genome shotgun (WGS) entry which is preliminary data.</text>
</comment>